<reference evidence="2" key="1">
    <citation type="submission" date="2022-08" db="EMBL/GenBank/DDBJ databases">
        <authorList>
            <person name="Gutierrez-Valencia J."/>
        </authorList>
    </citation>
    <scope>NUCLEOTIDE SEQUENCE</scope>
</reference>
<feature type="compositionally biased region" description="Basic and acidic residues" evidence="1">
    <location>
        <begin position="63"/>
        <end position="75"/>
    </location>
</feature>
<feature type="non-terminal residue" evidence="2">
    <location>
        <position position="1"/>
    </location>
</feature>
<feature type="compositionally biased region" description="Basic and acidic residues" evidence="1">
    <location>
        <begin position="135"/>
        <end position="146"/>
    </location>
</feature>
<proteinExistence type="predicted"/>
<comment type="caution">
    <text evidence="2">The sequence shown here is derived from an EMBL/GenBank/DDBJ whole genome shotgun (WGS) entry which is preliminary data.</text>
</comment>
<gene>
    <name evidence="2" type="ORF">LITE_LOCUS33327</name>
</gene>
<accession>A0AAV0NHD3</accession>
<organism evidence="2 3">
    <name type="scientific">Linum tenue</name>
    <dbReference type="NCBI Taxonomy" id="586396"/>
    <lineage>
        <taxon>Eukaryota</taxon>
        <taxon>Viridiplantae</taxon>
        <taxon>Streptophyta</taxon>
        <taxon>Embryophyta</taxon>
        <taxon>Tracheophyta</taxon>
        <taxon>Spermatophyta</taxon>
        <taxon>Magnoliopsida</taxon>
        <taxon>eudicotyledons</taxon>
        <taxon>Gunneridae</taxon>
        <taxon>Pentapetalae</taxon>
        <taxon>rosids</taxon>
        <taxon>fabids</taxon>
        <taxon>Malpighiales</taxon>
        <taxon>Linaceae</taxon>
        <taxon>Linum</taxon>
    </lineage>
</organism>
<dbReference type="Proteomes" id="UP001154282">
    <property type="component" value="Unassembled WGS sequence"/>
</dbReference>
<evidence type="ECO:0000256" key="1">
    <source>
        <dbReference type="SAM" id="MobiDB-lite"/>
    </source>
</evidence>
<feature type="region of interest" description="Disordered" evidence="1">
    <location>
        <begin position="63"/>
        <end position="208"/>
    </location>
</feature>
<sequence length="208" mass="24774">LGLLLRLILAGQLLQRLPIRLRHQKRETKPHQINESHHYQRPLHPNPSGIPFIHLRRIRRLRRVQEPERPHDRPGLPRRRRYPVARRPQPRGEYLRGEDKRRRIGPEVGKEESQPVEDQEPHVVPFQRPVVVRNRQREHEHRHANEPDQLNLLPPHPVDQRHRDPVPGDRTAERDDRLCPGHLENLVDPVHRRGRWDPLDGGEDVLLE</sequence>
<keyword evidence="3" id="KW-1185">Reference proteome</keyword>
<feature type="compositionally biased region" description="Basic and acidic residues" evidence="1">
    <location>
        <begin position="189"/>
        <end position="198"/>
    </location>
</feature>
<evidence type="ECO:0000313" key="3">
    <source>
        <dbReference type="Proteomes" id="UP001154282"/>
    </source>
</evidence>
<protein>
    <submittedName>
        <fullName evidence="2">Uncharacterized protein</fullName>
    </submittedName>
</protein>
<feature type="compositionally biased region" description="Basic and acidic residues" evidence="1">
    <location>
        <begin position="158"/>
        <end position="179"/>
    </location>
</feature>
<dbReference type="AlphaFoldDB" id="A0AAV0NHD3"/>
<feature type="compositionally biased region" description="Basic and acidic residues" evidence="1">
    <location>
        <begin position="93"/>
        <end position="113"/>
    </location>
</feature>
<evidence type="ECO:0000313" key="2">
    <source>
        <dbReference type="EMBL" id="CAI0457950.1"/>
    </source>
</evidence>
<dbReference type="EMBL" id="CAMGYJ010000008">
    <property type="protein sequence ID" value="CAI0457950.1"/>
    <property type="molecule type" value="Genomic_DNA"/>
</dbReference>
<name>A0AAV0NHD3_9ROSI</name>
<feature type="compositionally biased region" description="Basic and acidic residues" evidence="1">
    <location>
        <begin position="27"/>
        <end position="38"/>
    </location>
</feature>
<feature type="region of interest" description="Disordered" evidence="1">
    <location>
        <begin position="25"/>
        <end position="50"/>
    </location>
</feature>